<sequence length="154" mass="17062">MTATSYDLLAASAFLTGLSEGHLRQLSYTASRCVFRAGSRVFAEGGHADRFWLINAGRIDLDTHVPGRGDVVVETLGPGAVLGWSWLFPPYRWHFGAFAPQTTFAVSLDASGVRRLCERDPALGYQLTSRFVQVVVERLQATRMRLLDLYKVPS</sequence>
<comment type="caution">
    <text evidence="2">The sequence shown here is derived from an EMBL/GenBank/DDBJ whole genome shotgun (WGS) entry which is preliminary data.</text>
</comment>
<proteinExistence type="predicted"/>
<dbReference type="RefSeq" id="WP_167927359.1">
    <property type="nucleotide sequence ID" value="NZ_JAATVY010000018.1"/>
</dbReference>
<dbReference type="Pfam" id="PF00027">
    <property type="entry name" value="cNMP_binding"/>
    <property type="match status" value="1"/>
</dbReference>
<dbReference type="SUPFAM" id="SSF51206">
    <property type="entry name" value="cAMP-binding domain-like"/>
    <property type="match status" value="1"/>
</dbReference>
<dbReference type="Gene3D" id="2.60.120.10">
    <property type="entry name" value="Jelly Rolls"/>
    <property type="match status" value="1"/>
</dbReference>
<evidence type="ECO:0000313" key="2">
    <source>
        <dbReference type="EMBL" id="NJC72457.1"/>
    </source>
</evidence>
<evidence type="ECO:0000313" key="3">
    <source>
        <dbReference type="Proteomes" id="UP000722989"/>
    </source>
</evidence>
<dbReference type="EMBL" id="JAATVY010000018">
    <property type="protein sequence ID" value="NJC72457.1"/>
    <property type="molecule type" value="Genomic_DNA"/>
</dbReference>
<feature type="domain" description="Cyclic nucleotide-binding" evidence="1">
    <location>
        <begin position="14"/>
        <end position="83"/>
    </location>
</feature>
<gene>
    <name evidence="2" type="ORF">HC031_22450</name>
</gene>
<evidence type="ECO:0000259" key="1">
    <source>
        <dbReference type="PROSITE" id="PS50042"/>
    </source>
</evidence>
<accession>A0ABX0Y2V9</accession>
<dbReference type="InterPro" id="IPR018490">
    <property type="entry name" value="cNMP-bd_dom_sf"/>
</dbReference>
<protein>
    <submittedName>
        <fullName evidence="2">Cyclic nucleotide-binding domain-containing protein</fullName>
    </submittedName>
</protein>
<keyword evidence="3" id="KW-1185">Reference proteome</keyword>
<dbReference type="InterPro" id="IPR014710">
    <property type="entry name" value="RmlC-like_jellyroll"/>
</dbReference>
<dbReference type="Proteomes" id="UP000722989">
    <property type="component" value="Unassembled WGS sequence"/>
</dbReference>
<dbReference type="SMART" id="SM00100">
    <property type="entry name" value="cNMP"/>
    <property type="match status" value="1"/>
</dbReference>
<reference evidence="2 3" key="1">
    <citation type="submission" date="2020-03" db="EMBL/GenBank/DDBJ databases">
        <title>WGS of the type strain of Planosporangium spp.</title>
        <authorList>
            <person name="Thawai C."/>
        </authorList>
    </citation>
    <scope>NUCLEOTIDE SEQUENCE [LARGE SCALE GENOMIC DNA]</scope>
    <source>
        <strain evidence="2 3">TBRC 5610</strain>
    </source>
</reference>
<dbReference type="PROSITE" id="PS50042">
    <property type="entry name" value="CNMP_BINDING_3"/>
    <property type="match status" value="1"/>
</dbReference>
<dbReference type="CDD" id="cd00038">
    <property type="entry name" value="CAP_ED"/>
    <property type="match status" value="1"/>
</dbReference>
<organism evidence="2 3">
    <name type="scientific">Planosporangium thailandense</name>
    <dbReference type="NCBI Taxonomy" id="765197"/>
    <lineage>
        <taxon>Bacteria</taxon>
        <taxon>Bacillati</taxon>
        <taxon>Actinomycetota</taxon>
        <taxon>Actinomycetes</taxon>
        <taxon>Micromonosporales</taxon>
        <taxon>Micromonosporaceae</taxon>
        <taxon>Planosporangium</taxon>
    </lineage>
</organism>
<dbReference type="InterPro" id="IPR000595">
    <property type="entry name" value="cNMP-bd_dom"/>
</dbReference>
<name>A0ABX0Y2V9_9ACTN</name>